<dbReference type="SUPFAM" id="SSF55008">
    <property type="entry name" value="HMA, heavy metal-associated domain"/>
    <property type="match status" value="1"/>
</dbReference>
<dbReference type="EMBL" id="AP027728">
    <property type="protein sequence ID" value="BDZ39718.1"/>
    <property type="molecule type" value="Genomic_DNA"/>
</dbReference>
<reference evidence="6" key="1">
    <citation type="journal article" date="2019" name="Int. J. Syst. Evol. Microbiol.">
        <title>The Global Catalogue of Microorganisms (GCM) 10K type strain sequencing project: providing services to taxonomists for standard genome sequencing and annotation.</title>
        <authorList>
            <consortium name="The Broad Institute Genomics Platform"/>
            <consortium name="The Broad Institute Genome Sequencing Center for Infectious Disease"/>
            <person name="Wu L."/>
            <person name="Ma J."/>
        </authorList>
    </citation>
    <scope>NUCLEOTIDE SEQUENCE [LARGE SCALE GENOMIC DNA]</scope>
    <source>
        <strain evidence="6">NBRC 106310</strain>
    </source>
</reference>
<dbReference type="Gene3D" id="3.30.70.100">
    <property type="match status" value="1"/>
</dbReference>
<organism evidence="5 6">
    <name type="scientific">Microbacterium suwonense</name>
    <dbReference type="NCBI Taxonomy" id="683047"/>
    <lineage>
        <taxon>Bacteria</taxon>
        <taxon>Bacillati</taxon>
        <taxon>Actinomycetota</taxon>
        <taxon>Actinomycetes</taxon>
        <taxon>Micrococcales</taxon>
        <taxon>Microbacteriaceae</taxon>
        <taxon>Microbacterium</taxon>
    </lineage>
</organism>
<dbReference type="PROSITE" id="PS50846">
    <property type="entry name" value="HMA_2"/>
    <property type="match status" value="1"/>
</dbReference>
<protein>
    <recommendedName>
        <fullName evidence="4">HMA domain-containing protein</fullName>
    </recommendedName>
</protein>
<keyword evidence="6" id="KW-1185">Reference proteome</keyword>
<feature type="region of interest" description="Disordered" evidence="3">
    <location>
        <begin position="71"/>
        <end position="95"/>
    </location>
</feature>
<name>A0ABM8FW16_9MICO</name>
<gene>
    <name evidence="5" type="ORF">GCM10025863_23320</name>
</gene>
<evidence type="ECO:0000256" key="1">
    <source>
        <dbReference type="ARBA" id="ARBA00022723"/>
    </source>
</evidence>
<sequence>MSTVEPSRIDLEIGGMTCASCAMRIEKKLNRLDGVTATVNYATEKAQVTADGPLDPALLISTVENAGYTASVPASAPDVDARDADDPERARCGTG</sequence>
<feature type="domain" description="HMA" evidence="4">
    <location>
        <begin position="7"/>
        <end position="71"/>
    </location>
</feature>
<evidence type="ECO:0000256" key="3">
    <source>
        <dbReference type="SAM" id="MobiDB-lite"/>
    </source>
</evidence>
<dbReference type="CDD" id="cd00371">
    <property type="entry name" value="HMA"/>
    <property type="match status" value="1"/>
</dbReference>
<keyword evidence="2" id="KW-1278">Translocase</keyword>
<keyword evidence="1" id="KW-0479">Metal-binding</keyword>
<evidence type="ECO:0000313" key="6">
    <source>
        <dbReference type="Proteomes" id="UP001321543"/>
    </source>
</evidence>
<dbReference type="PANTHER" id="PTHR43520:SF8">
    <property type="entry name" value="P-TYPE CU(+) TRANSPORTER"/>
    <property type="match status" value="1"/>
</dbReference>
<evidence type="ECO:0000313" key="5">
    <source>
        <dbReference type="EMBL" id="BDZ39718.1"/>
    </source>
</evidence>
<dbReference type="PROSITE" id="PS01047">
    <property type="entry name" value="HMA_1"/>
    <property type="match status" value="1"/>
</dbReference>
<dbReference type="Proteomes" id="UP001321543">
    <property type="component" value="Chromosome"/>
</dbReference>
<dbReference type="PANTHER" id="PTHR43520">
    <property type="entry name" value="ATP7, ISOFORM B"/>
    <property type="match status" value="1"/>
</dbReference>
<dbReference type="Pfam" id="PF00403">
    <property type="entry name" value="HMA"/>
    <property type="match status" value="1"/>
</dbReference>
<feature type="compositionally biased region" description="Basic and acidic residues" evidence="3">
    <location>
        <begin position="79"/>
        <end position="95"/>
    </location>
</feature>
<evidence type="ECO:0000259" key="4">
    <source>
        <dbReference type="PROSITE" id="PS50846"/>
    </source>
</evidence>
<dbReference type="InterPro" id="IPR017969">
    <property type="entry name" value="Heavy-metal-associated_CS"/>
</dbReference>
<evidence type="ECO:0000256" key="2">
    <source>
        <dbReference type="ARBA" id="ARBA00022967"/>
    </source>
</evidence>
<accession>A0ABM8FW16</accession>
<proteinExistence type="predicted"/>
<dbReference type="InterPro" id="IPR006121">
    <property type="entry name" value="HMA_dom"/>
</dbReference>
<dbReference type="RefSeq" id="WP_434019599.1">
    <property type="nucleotide sequence ID" value="NZ_AP027728.1"/>
</dbReference>
<dbReference type="InterPro" id="IPR036163">
    <property type="entry name" value="HMA_dom_sf"/>
</dbReference>